<reference evidence="2" key="1">
    <citation type="submission" date="2022-01" db="EMBL/GenBank/DDBJ databases">
        <title>VMRC isolate genome collection.</title>
        <authorList>
            <person name="France M."/>
            <person name="Rutt L."/>
            <person name="Humphrys M."/>
            <person name="Ravel J."/>
        </authorList>
    </citation>
    <scope>NUCLEOTIDE SEQUENCE</scope>
    <source>
        <strain evidence="2">C0127B5</strain>
    </source>
</reference>
<organism evidence="2 3">
    <name type="scientific">Lactobacillus mulieris</name>
    <dbReference type="NCBI Taxonomy" id="2508708"/>
    <lineage>
        <taxon>Bacteria</taxon>
        <taxon>Bacillati</taxon>
        <taxon>Bacillota</taxon>
        <taxon>Bacilli</taxon>
        <taxon>Lactobacillales</taxon>
        <taxon>Lactobacillaceae</taxon>
        <taxon>Lactobacillus</taxon>
    </lineage>
</organism>
<keyword evidence="1" id="KW-0472">Membrane</keyword>
<feature type="transmembrane region" description="Helical" evidence="1">
    <location>
        <begin position="12"/>
        <end position="36"/>
    </location>
</feature>
<gene>
    <name evidence="2" type="ORF">L2422_07930</name>
</gene>
<keyword evidence="1" id="KW-1133">Transmembrane helix</keyword>
<dbReference type="Proteomes" id="UP001213015">
    <property type="component" value="Unassembled WGS sequence"/>
</dbReference>
<evidence type="ECO:0000313" key="3">
    <source>
        <dbReference type="Proteomes" id="UP001213015"/>
    </source>
</evidence>
<sequence length="48" mass="5465">MCIPYILLLVGYLIWSGWVTIIANIMIVIFSTVGIYTSLNIKFKNLTN</sequence>
<evidence type="ECO:0000313" key="2">
    <source>
        <dbReference type="EMBL" id="MCZ3845416.1"/>
    </source>
</evidence>
<evidence type="ECO:0000256" key="1">
    <source>
        <dbReference type="SAM" id="Phobius"/>
    </source>
</evidence>
<dbReference type="EMBL" id="JAKHLF010000018">
    <property type="protein sequence ID" value="MCZ3845416.1"/>
    <property type="molecule type" value="Genomic_DNA"/>
</dbReference>
<dbReference type="AlphaFoldDB" id="A0AAP3GYU7"/>
<keyword evidence="1" id="KW-0812">Transmembrane</keyword>
<proteinExistence type="predicted"/>
<name>A0AAP3GYU7_9LACO</name>
<comment type="caution">
    <text evidence="2">The sequence shown here is derived from an EMBL/GenBank/DDBJ whole genome shotgun (WGS) entry which is preliminary data.</text>
</comment>
<accession>A0AAP3GYU7</accession>
<protein>
    <submittedName>
        <fullName evidence="2">Uncharacterized protein</fullName>
    </submittedName>
</protein>